<feature type="repeat" description="TPR" evidence="3">
    <location>
        <begin position="728"/>
        <end position="761"/>
    </location>
</feature>
<reference evidence="6 7" key="2">
    <citation type="journal article" date="2008" name="Nature">
        <title>The Phaeodactylum genome reveals the evolutionary history of diatom genomes.</title>
        <authorList>
            <person name="Bowler C."/>
            <person name="Allen A.E."/>
            <person name="Badger J.H."/>
            <person name="Grimwood J."/>
            <person name="Jabbari K."/>
            <person name="Kuo A."/>
            <person name="Maheswari U."/>
            <person name="Martens C."/>
            <person name="Maumus F."/>
            <person name="Otillar R.P."/>
            <person name="Rayko E."/>
            <person name="Salamov A."/>
            <person name="Vandepoele K."/>
            <person name="Beszteri B."/>
            <person name="Gruber A."/>
            <person name="Heijde M."/>
            <person name="Katinka M."/>
            <person name="Mock T."/>
            <person name="Valentin K."/>
            <person name="Verret F."/>
            <person name="Berges J.A."/>
            <person name="Brownlee C."/>
            <person name="Cadoret J.P."/>
            <person name="Chiovitti A."/>
            <person name="Choi C.J."/>
            <person name="Coesel S."/>
            <person name="De Martino A."/>
            <person name="Detter J.C."/>
            <person name="Durkin C."/>
            <person name="Falciatore A."/>
            <person name="Fournet J."/>
            <person name="Haruta M."/>
            <person name="Huysman M.J."/>
            <person name="Jenkins B.D."/>
            <person name="Jiroutova K."/>
            <person name="Jorgensen R.E."/>
            <person name="Joubert Y."/>
            <person name="Kaplan A."/>
            <person name="Kroger N."/>
            <person name="Kroth P.G."/>
            <person name="La Roche J."/>
            <person name="Lindquist E."/>
            <person name="Lommer M."/>
            <person name="Martin-Jezequel V."/>
            <person name="Lopez P.J."/>
            <person name="Lucas S."/>
            <person name="Mangogna M."/>
            <person name="McGinnis K."/>
            <person name="Medlin L.K."/>
            <person name="Montsant A."/>
            <person name="Oudot-Le Secq M.P."/>
            <person name="Napoli C."/>
            <person name="Obornik M."/>
            <person name="Parker M.S."/>
            <person name="Petit J.L."/>
            <person name="Porcel B.M."/>
            <person name="Poulsen N."/>
            <person name="Robison M."/>
            <person name="Rychlewski L."/>
            <person name="Rynearson T.A."/>
            <person name="Schmutz J."/>
            <person name="Shapiro H."/>
            <person name="Siaut M."/>
            <person name="Stanley M."/>
            <person name="Sussman M.R."/>
            <person name="Taylor A.R."/>
            <person name="Vardi A."/>
            <person name="von Dassow P."/>
            <person name="Vyverman W."/>
            <person name="Willis A."/>
            <person name="Wyrwicz L.S."/>
            <person name="Rokhsar D.S."/>
            <person name="Weissenbach J."/>
            <person name="Armbrust E.V."/>
            <person name="Green B.R."/>
            <person name="Van de Peer Y."/>
            <person name="Grigoriev I.V."/>
        </authorList>
    </citation>
    <scope>NUCLEOTIDE SEQUENCE [LARGE SCALE GENOMIC DNA]</scope>
    <source>
        <strain evidence="6 7">CCMP1335</strain>
    </source>
</reference>
<proteinExistence type="predicted"/>
<feature type="repeat" description="TPR" evidence="3">
    <location>
        <begin position="2432"/>
        <end position="2465"/>
    </location>
</feature>
<dbReference type="PANTHER" id="PTHR45641:SF19">
    <property type="entry name" value="NEPHROCYSTIN-3"/>
    <property type="match status" value="1"/>
</dbReference>
<feature type="region of interest" description="Disordered" evidence="4">
    <location>
        <begin position="312"/>
        <end position="349"/>
    </location>
</feature>
<dbReference type="KEGG" id="tps:THAPSDRAFT_21997"/>
<dbReference type="OMA" id="CADTMQW"/>
<dbReference type="PaxDb" id="35128-Thaps21997"/>
<dbReference type="Proteomes" id="UP000001449">
    <property type="component" value="Chromosome 3"/>
</dbReference>
<feature type="domain" description="Anaphase-promoting complex subunit 5" evidence="5">
    <location>
        <begin position="1120"/>
        <end position="1165"/>
    </location>
</feature>
<sequence>MNRLFGVWGRVSADDVVVNENDDGHSSDEDSGSEGAWEASADEANLSNEGSTSQDDAAPDDRNEVASPDDLVDGVEEMTKEVNHEGGRGSSALAAADTADREASNGVSSVAHGFVDGVTSDGDNEGSYRHRNNTNPTPEEVDDSFPKARDFLADLHSIASEEQSSDDHNIITNIAPEQATDIVTGFNDDTNYAQDEEGTITHDDSRTIATQRTIATTATRVQPVSAAFRSAQAEQTKCLHHEHQSIFDILDRNFEELGNYTSDCWRRSSGRGGRKEIGYNDVKLCFVAFVVVFHLPAPPVFANEGKYLEGTDVRDGDANNSDNDDDEGSKNEHQTKQNGNAAADTTKRRRPSVPLSVAFSLWRKVLQIPDWNEDDDTTSLSYIRSALVLLGLLDLTAIEREDGTVSTTGRAGYRNSRSSIECLCIQHDINQQYGEYMAWGEHNDSFRTVIERHEQQWNKAVMNAAQQLGPNEYTLNMLPLNTMRANCMQDTFDLLKDMAFVRRRIRVLGPSAAATAHVSDLDELLRLIDRRITTGGSSVEPIDEQEGLLSAYEQMKKYCLHVTNELTKHHSADENEPPDSIAMTAGLGKAALAKIGDVGNALHLLGASCGGYGFFEEEMEYYKKALKLKELSVSGKIENSVSASDTLHCMGFSLDNAGRSDEALDCYNQALEIRLECLGDNDLRVAETLHNKGALLCETEQSDEAMECLEEALRIRELHYGEEHESCADTMQWMGNLLRKYGDTSEALDYFKFALRIKQTRLGSDDIDVANTLFNTAVLLDDLEKYDLSLIAYKEACRIRKLVLGEDNPEVADTLFCMGNVATVVERHEEALGYFKESIDIRETLVKGDDHYTEELDDSLLFIANPSSLHPDTLFQYQKLIHCFEEALPLTKLIVGTNHSDVCELLNRMGVIYTKLHDWDNAIGSFQGALRVKRTVAPADGDDIEVAVLLQKKGEAHLYKQEFSRAKTTFDSALQIRERMEGRNSMSFASSAYCLGVAYYYLEDYSHARLLFQECMKVQTKLLGESDVHIARSLCWLGRNNEQLQDPSKALERYLSALQICKKNKSLLDYRVVAMLLHAIGKAYEDEKLAQPDMALRCYIEEINLIQSKLNTDDVETNKLLSEAHFNAGVLYQKDHDLDKAIDQLKKSLELTRQCNDADCIRVATITDQLGVMYSSQEKCDVAKGLGECLEKVGSDLALDFFKESLRVHRLNVSEDDERVTDILFCLGRVYSDRCAYVDAANSFEEVADTYHQLGNAQSQLRQYEKTLIYHRESVRINRKIEEKDALYKVSLDMAKCCEKMNNFELAIECYNDCLRGTEELNDNNNIAIVLRRMGEIQMNKLHNYADAIKLFLDALELLRSEGDDGSGDEEQSILGLLPIIGEAYALAKDYENALDFFEEHIKGVESATPVNEALVAESLYAMGVIFANMDENSDYELAIEKLEECWNIKKELFGPDDERVADVVYTIATVYEKEENIDKAVELLSIALRTYKMKRNKHDTSKTYHALAKLKASSSAKSGVELDHIAALECYEEAIKERRKVAVLDDIVLASMLYEYATILCARSDYDTAMPLLEEALRIQKVKKGLKDDQVANILLRTAEVHIHNGKYDASLVSLEQVLFIHNALGEAVDIDLGLCHHLLSSTYLARGNYEKAVESSLESLKWKRDEFGHNSLECASVHNNLGKAYGKLNEFDKAIESLVEALRIRKIELGNDSLEYGDTVLSLAELHVAMGKHSQALNCLVEAIRVFEMFPEVDINQVVEAMEMKGDAHSSLKDYYDAAASYRECIDIYEDSSDVSASEEYVATLNHKLGKALASIHEYDEAFAAYRVSIKKFSSALGTDNLRVADVMHDVGLLTLGDGAIEKAVQCFNETTRIYTLHGEQNSTKVADTLVQLGTIHTDQSENDEAMQVFEKAIKLYKEKLGGDAVEIGRALLLVGRLHDIRGEYDKSMSSFTEALRTFKSSLSEDDMSISLALSNIGIVHSRRKEYSDAVEMCIEALRIRKIHTENDEDVADSLFNIGNIYDEWGKQDDALPYFEGALKLYRLLLGDEDITVANCQQRLGAIYWVQKKVEKSLDSFCIALSICEKVVDDVEHLLLPIYKGLGGCYFSQEEYDKALDNFAFCLKIQKTELGDDSIEMATTCNIIGLIYQKKEKPLESINFHIKALQIYEKHRDKGSKDCIFSHIQLSKALLASGQCDNSISRLRECLAVYSKDGDENREEIAAVYHQLGIAQNKLVEYEEAIDSLNKALDIRIRVFGKADAKVAVTLLDLGKVLQEWGDLDEAIGVYDQAITIFQKTDCDKYTVADTYSQVAELFIEQEKHDSSLDSLKKALKLYSSHCGSDSYEVAKTLLQIGKEYVQLDNMEKSTGCFSEAVKILRSCDGDNDILISQALSSLGQNYARKKMYAKAIEMSTEALRIQKQHGDEFVSIADTLSTIGNILDEWGKVEQALQFYEEALRLYENAVGLDSVEVANCQYNVALIEKKLGESEAALLNFGQALRTHRTKEGDKSLGVSNDLYQIGEIYDSFGDKEKALQCFQECLKIRKENFSDDHLDVLAARRYVDTLRRRLRY</sequence>
<feature type="repeat" description="TPR" evidence="3">
    <location>
        <begin position="2014"/>
        <end position="2047"/>
    </location>
</feature>
<feature type="repeat" description="TPR" evidence="3">
    <location>
        <begin position="2224"/>
        <end position="2257"/>
    </location>
</feature>
<protein>
    <recommendedName>
        <fullName evidence="5">Anaphase-promoting complex subunit 5 domain-containing protein</fullName>
    </recommendedName>
</protein>
<dbReference type="InParanoid" id="B8BWC6"/>
<feature type="repeat" description="TPR" evidence="3">
    <location>
        <begin position="2307"/>
        <end position="2340"/>
    </location>
</feature>
<feature type="domain" description="Anaphase-promoting complex subunit 5" evidence="5">
    <location>
        <begin position="2319"/>
        <end position="2381"/>
    </location>
</feature>
<feature type="compositionally biased region" description="Basic and acidic residues" evidence="4">
    <location>
        <begin position="77"/>
        <end position="87"/>
    </location>
</feature>
<evidence type="ECO:0000256" key="2">
    <source>
        <dbReference type="ARBA" id="ARBA00022803"/>
    </source>
</evidence>
<dbReference type="Pfam" id="PF13424">
    <property type="entry name" value="TPR_12"/>
    <property type="match status" value="12"/>
</dbReference>
<dbReference type="RefSeq" id="XP_002289059.1">
    <property type="nucleotide sequence ID" value="XM_002289023.1"/>
</dbReference>
<gene>
    <name evidence="6" type="ORF">THAPSDRAFT_21997</name>
</gene>
<evidence type="ECO:0000313" key="7">
    <source>
        <dbReference type="Proteomes" id="UP000001449"/>
    </source>
</evidence>
<dbReference type="eggNOG" id="KOG1840">
    <property type="taxonomic scope" value="Eukaryota"/>
</dbReference>
<dbReference type="Gene3D" id="1.25.40.10">
    <property type="entry name" value="Tetratricopeptide repeat domain"/>
    <property type="match status" value="13"/>
</dbReference>
<dbReference type="Pfam" id="PF13432">
    <property type="entry name" value="TPR_16"/>
    <property type="match status" value="1"/>
</dbReference>
<feature type="repeat" description="TPR" evidence="3">
    <location>
        <begin position="1122"/>
        <end position="1155"/>
    </location>
</feature>
<keyword evidence="1" id="KW-0677">Repeat</keyword>
<dbReference type="InterPro" id="IPR019734">
    <property type="entry name" value="TPR_rpt"/>
</dbReference>
<feature type="repeat" description="TPR" evidence="3">
    <location>
        <begin position="686"/>
        <end position="719"/>
    </location>
</feature>
<dbReference type="GeneID" id="7452105"/>
<evidence type="ECO:0000313" key="6">
    <source>
        <dbReference type="EMBL" id="EED94495.1"/>
    </source>
</evidence>
<keyword evidence="2 3" id="KW-0802">TPR repeat</keyword>
<dbReference type="Pfam" id="PF12862">
    <property type="entry name" value="ANAPC5"/>
    <property type="match status" value="2"/>
</dbReference>
<keyword evidence="7" id="KW-1185">Reference proteome</keyword>
<dbReference type="PROSITE" id="PS50005">
    <property type="entry name" value="TPR"/>
    <property type="match status" value="14"/>
</dbReference>
<name>B8BWC6_THAPS</name>
<dbReference type="EMBL" id="CM000640">
    <property type="protein sequence ID" value="EED94495.1"/>
    <property type="molecule type" value="Genomic_DNA"/>
</dbReference>
<dbReference type="InterPro" id="IPR026000">
    <property type="entry name" value="Apc5_dom"/>
</dbReference>
<dbReference type="SUPFAM" id="SSF48452">
    <property type="entry name" value="TPR-like"/>
    <property type="match status" value="9"/>
</dbReference>
<feature type="repeat" description="TPR" evidence="3">
    <location>
        <begin position="2266"/>
        <end position="2299"/>
    </location>
</feature>
<dbReference type="HOGENOM" id="CLU_228034_0_0_1"/>
<feature type="repeat" description="TPR" evidence="3">
    <location>
        <begin position="1677"/>
        <end position="1710"/>
    </location>
</feature>
<feature type="region of interest" description="Disordered" evidence="4">
    <location>
        <begin position="11"/>
        <end position="144"/>
    </location>
</feature>
<feature type="repeat" description="TPR" evidence="3">
    <location>
        <begin position="903"/>
        <end position="936"/>
    </location>
</feature>
<evidence type="ECO:0000256" key="1">
    <source>
        <dbReference type="ARBA" id="ARBA00022737"/>
    </source>
</evidence>
<reference evidence="6 7" key="1">
    <citation type="journal article" date="2004" name="Science">
        <title>The genome of the diatom Thalassiosira pseudonana: ecology, evolution, and metabolism.</title>
        <authorList>
            <person name="Armbrust E.V."/>
            <person name="Berges J.A."/>
            <person name="Bowler C."/>
            <person name="Green B.R."/>
            <person name="Martinez D."/>
            <person name="Putnam N.H."/>
            <person name="Zhou S."/>
            <person name="Allen A.E."/>
            <person name="Apt K.E."/>
            <person name="Bechner M."/>
            <person name="Brzezinski M.A."/>
            <person name="Chaal B.K."/>
            <person name="Chiovitti A."/>
            <person name="Davis A.K."/>
            <person name="Demarest M.S."/>
            <person name="Detter J.C."/>
            <person name="Glavina T."/>
            <person name="Goodstein D."/>
            <person name="Hadi M.Z."/>
            <person name="Hellsten U."/>
            <person name="Hildebrand M."/>
            <person name="Jenkins B.D."/>
            <person name="Jurka J."/>
            <person name="Kapitonov V.V."/>
            <person name="Kroger N."/>
            <person name="Lau W.W."/>
            <person name="Lane T.W."/>
            <person name="Larimer F.W."/>
            <person name="Lippmeier J.C."/>
            <person name="Lucas S."/>
            <person name="Medina M."/>
            <person name="Montsant A."/>
            <person name="Obornik M."/>
            <person name="Parker M.S."/>
            <person name="Palenik B."/>
            <person name="Pazour G.J."/>
            <person name="Richardson P.M."/>
            <person name="Rynearson T.A."/>
            <person name="Saito M.A."/>
            <person name="Schwartz D.C."/>
            <person name="Thamatrakoln K."/>
            <person name="Valentin K."/>
            <person name="Vardi A."/>
            <person name="Wilkerson F.P."/>
            <person name="Rokhsar D.S."/>
        </authorList>
    </citation>
    <scope>NUCLEOTIDE SEQUENCE [LARGE SCALE GENOMIC DNA]</scope>
    <source>
        <strain evidence="6 7">CCMP1335</strain>
    </source>
</reference>
<dbReference type="PANTHER" id="PTHR45641">
    <property type="entry name" value="TETRATRICOPEPTIDE REPEAT PROTEIN (AFU_ORTHOLOGUE AFUA_6G03870)"/>
    <property type="match status" value="1"/>
</dbReference>
<dbReference type="InterPro" id="IPR011990">
    <property type="entry name" value="TPR-like_helical_dom_sf"/>
</dbReference>
<evidence type="ECO:0000259" key="5">
    <source>
        <dbReference type="Pfam" id="PF12862"/>
    </source>
</evidence>
<feature type="repeat" description="TPR" evidence="3">
    <location>
        <begin position="2098"/>
        <end position="2131"/>
    </location>
</feature>
<organism evidence="6 7">
    <name type="scientific">Thalassiosira pseudonana</name>
    <name type="common">Marine diatom</name>
    <name type="synonym">Cyclotella nana</name>
    <dbReference type="NCBI Taxonomy" id="35128"/>
    <lineage>
        <taxon>Eukaryota</taxon>
        <taxon>Sar</taxon>
        <taxon>Stramenopiles</taxon>
        <taxon>Ochrophyta</taxon>
        <taxon>Bacillariophyta</taxon>
        <taxon>Coscinodiscophyceae</taxon>
        <taxon>Thalassiosirophycidae</taxon>
        <taxon>Thalassiosirales</taxon>
        <taxon>Thalassiosiraceae</taxon>
        <taxon>Thalassiosira</taxon>
    </lineage>
</organism>
<feature type="compositionally biased region" description="Polar residues" evidence="4">
    <location>
        <begin position="45"/>
        <end position="55"/>
    </location>
</feature>
<evidence type="ECO:0000256" key="3">
    <source>
        <dbReference type="PROSITE-ProRule" id="PRU00339"/>
    </source>
</evidence>
<feature type="repeat" description="TPR" evidence="3">
    <location>
        <begin position="1889"/>
        <end position="1922"/>
    </location>
</feature>
<feature type="repeat" description="TPR" evidence="3">
    <location>
        <begin position="2391"/>
        <end position="2424"/>
    </location>
</feature>
<dbReference type="SMART" id="SM00028">
    <property type="entry name" value="TPR"/>
    <property type="match status" value="38"/>
</dbReference>
<evidence type="ECO:0000256" key="4">
    <source>
        <dbReference type="SAM" id="MobiDB-lite"/>
    </source>
</evidence>
<feature type="repeat" description="TPR" evidence="3">
    <location>
        <begin position="2516"/>
        <end position="2549"/>
    </location>
</feature>
<accession>B8BWC6</accession>